<dbReference type="Gene3D" id="3.20.20.100">
    <property type="entry name" value="NADP-dependent oxidoreductase domain"/>
    <property type="match status" value="1"/>
</dbReference>
<feature type="domain" description="NADP-dependent oxidoreductase" evidence="2">
    <location>
        <begin position="19"/>
        <end position="310"/>
    </location>
</feature>
<dbReference type="GO" id="GO:0016491">
    <property type="term" value="F:oxidoreductase activity"/>
    <property type="evidence" value="ECO:0007669"/>
    <property type="project" value="UniProtKB-KW"/>
</dbReference>
<keyword evidence="1" id="KW-0560">Oxidoreductase</keyword>
<dbReference type="eggNOG" id="COG0667">
    <property type="taxonomic scope" value="Bacteria"/>
</dbReference>
<dbReference type="InterPro" id="IPR020471">
    <property type="entry name" value="AKR"/>
</dbReference>
<gene>
    <name evidence="3" type="ordered locus">Desal_0549</name>
</gene>
<evidence type="ECO:0000313" key="4">
    <source>
        <dbReference type="Proteomes" id="UP000002601"/>
    </source>
</evidence>
<keyword evidence="4" id="KW-1185">Reference proteome</keyword>
<dbReference type="RefSeq" id="WP_015850435.1">
    <property type="nucleotide sequence ID" value="NC_012881.1"/>
</dbReference>
<dbReference type="HOGENOM" id="CLU_023205_2_1_7"/>
<dbReference type="GO" id="GO:0005737">
    <property type="term" value="C:cytoplasm"/>
    <property type="evidence" value="ECO:0007669"/>
    <property type="project" value="TreeGrafter"/>
</dbReference>
<accession>C6BXQ8</accession>
<dbReference type="PANTHER" id="PTHR43625">
    <property type="entry name" value="AFLATOXIN B1 ALDEHYDE REDUCTASE"/>
    <property type="match status" value="1"/>
</dbReference>
<sequence>MSVKMTMKTLGNSDIKISPIGLGCMGLSEFYGKPASEKQGCALINHALDQGVNFFDTADMYGDGHNEKLLAKALQGRREEAVIATKFGIVRENGEYARTISGKPEYVRKACHESLRRLETDYIDLYYIHRVDTDTPIEETIGEMSRLVAEGKIKAIGISEASAETLRRAHAVHPISALQSEYSMLTRGPETEILDLTRELGISFVPYSPICRGLLSNWKPSEDKTDFRNMLPRFQGEAYNSNKAIADALARIAEEKGCSLAQLSLAWVCAQADNIIPIPGTTKIKNLDSNIGATQVNLSNDDLAAIETILNTSTVQGNRYTDEGMKGVNV</sequence>
<proteinExistence type="predicted"/>
<dbReference type="Proteomes" id="UP000002601">
    <property type="component" value="Chromosome"/>
</dbReference>
<dbReference type="PRINTS" id="PR00069">
    <property type="entry name" value="ALDKETRDTASE"/>
</dbReference>
<name>C6BXQ8_MARSD</name>
<dbReference type="KEGG" id="dsa:Desal_0549"/>
<dbReference type="Pfam" id="PF00248">
    <property type="entry name" value="Aldo_ket_red"/>
    <property type="match status" value="1"/>
</dbReference>
<dbReference type="CDD" id="cd19076">
    <property type="entry name" value="AKR_AKR13A_13D"/>
    <property type="match status" value="1"/>
</dbReference>
<dbReference type="InterPro" id="IPR050791">
    <property type="entry name" value="Aldo-Keto_reductase"/>
</dbReference>
<evidence type="ECO:0000313" key="3">
    <source>
        <dbReference type="EMBL" id="ACS78616.1"/>
    </source>
</evidence>
<evidence type="ECO:0000259" key="2">
    <source>
        <dbReference type="Pfam" id="PF00248"/>
    </source>
</evidence>
<dbReference type="PANTHER" id="PTHR43625:SF40">
    <property type="entry name" value="ALDO-KETO REDUCTASE YAKC [NADP(+)]"/>
    <property type="match status" value="1"/>
</dbReference>
<protein>
    <submittedName>
        <fullName evidence="3">Aldo/keto reductase</fullName>
    </submittedName>
</protein>
<dbReference type="InterPro" id="IPR023210">
    <property type="entry name" value="NADP_OxRdtase_dom"/>
</dbReference>
<dbReference type="EMBL" id="CP001649">
    <property type="protein sequence ID" value="ACS78616.1"/>
    <property type="molecule type" value="Genomic_DNA"/>
</dbReference>
<organism evidence="3 4">
    <name type="scientific">Maridesulfovibrio salexigens (strain ATCC 14822 / DSM 2638 / NCIMB 8403 / VKM B-1763)</name>
    <name type="common">Desulfovibrio salexigens</name>
    <dbReference type="NCBI Taxonomy" id="526222"/>
    <lineage>
        <taxon>Bacteria</taxon>
        <taxon>Pseudomonadati</taxon>
        <taxon>Thermodesulfobacteriota</taxon>
        <taxon>Desulfovibrionia</taxon>
        <taxon>Desulfovibrionales</taxon>
        <taxon>Desulfovibrionaceae</taxon>
        <taxon>Maridesulfovibrio</taxon>
    </lineage>
</organism>
<dbReference type="STRING" id="526222.Desal_0549"/>
<dbReference type="SUPFAM" id="SSF51430">
    <property type="entry name" value="NAD(P)-linked oxidoreductase"/>
    <property type="match status" value="1"/>
</dbReference>
<evidence type="ECO:0000256" key="1">
    <source>
        <dbReference type="ARBA" id="ARBA00023002"/>
    </source>
</evidence>
<reference evidence="3 4" key="1">
    <citation type="submission" date="2009-06" db="EMBL/GenBank/DDBJ databases">
        <title>Complete sequence of Desulfovibrio salexigens DSM 2638.</title>
        <authorList>
            <consortium name="US DOE Joint Genome Institute"/>
            <person name="Lucas S."/>
            <person name="Copeland A."/>
            <person name="Lapidus A."/>
            <person name="Glavina del Rio T."/>
            <person name="Tice H."/>
            <person name="Bruce D."/>
            <person name="Goodwin L."/>
            <person name="Pitluck S."/>
            <person name="Munk A.C."/>
            <person name="Brettin T."/>
            <person name="Detter J.C."/>
            <person name="Han C."/>
            <person name="Tapia R."/>
            <person name="Larimer F."/>
            <person name="Land M."/>
            <person name="Hauser L."/>
            <person name="Kyrpides N."/>
            <person name="Anderson I."/>
            <person name="Wall J.D."/>
            <person name="Arkin A.P."/>
            <person name="Dehal P."/>
            <person name="Chivian D."/>
            <person name="Giles B."/>
            <person name="Hazen T.C."/>
        </authorList>
    </citation>
    <scope>NUCLEOTIDE SEQUENCE [LARGE SCALE GENOMIC DNA]</scope>
    <source>
        <strain evidence="4">ATCC 14822 / DSM 2638 / NCIMB 8403 / VKM B-1763</strain>
    </source>
</reference>
<dbReference type="AlphaFoldDB" id="C6BXQ8"/>
<dbReference type="InterPro" id="IPR036812">
    <property type="entry name" value="NAD(P)_OxRdtase_dom_sf"/>
</dbReference>